<protein>
    <recommendedName>
        <fullName evidence="1">Reverse transcriptase domain-containing protein</fullName>
    </recommendedName>
</protein>
<sequence>HFLIYINELLKLPLRGIASAFADDTVLIVSADSEDELISALNSDLQRISLWFSQHGLRVNAAKSELVVFGFQNRYVRDLRGKVFLHERECGALCSCPALVQVEKHRYLGVWVDQCLTWREHCLVLRAKLSKIVYLIRYLSGLVSGVHLRRFYVAVFEGTLRFGIAVWGGGAATCWIRPLLMLQKRAARLVAGERWDAPSQPVFRSLGIFTHVEKTYRGQW</sequence>
<dbReference type="InterPro" id="IPR000477">
    <property type="entry name" value="RT_dom"/>
</dbReference>
<keyword evidence="3" id="KW-1185">Reference proteome</keyword>
<dbReference type="Proteomes" id="UP000708208">
    <property type="component" value="Unassembled WGS sequence"/>
</dbReference>
<evidence type="ECO:0000259" key="1">
    <source>
        <dbReference type="Pfam" id="PF00078"/>
    </source>
</evidence>
<accession>A0A8J2P443</accession>
<dbReference type="OrthoDB" id="414730at2759"/>
<gene>
    <name evidence="2" type="ORF">AFUS01_LOCUS13801</name>
</gene>
<dbReference type="Pfam" id="PF00078">
    <property type="entry name" value="RVT_1"/>
    <property type="match status" value="1"/>
</dbReference>
<evidence type="ECO:0000313" key="3">
    <source>
        <dbReference type="Proteomes" id="UP000708208"/>
    </source>
</evidence>
<dbReference type="AlphaFoldDB" id="A0A8J2P443"/>
<dbReference type="EMBL" id="CAJVCH010114196">
    <property type="protein sequence ID" value="CAG7724801.1"/>
    <property type="molecule type" value="Genomic_DNA"/>
</dbReference>
<dbReference type="PANTHER" id="PTHR33332">
    <property type="entry name" value="REVERSE TRANSCRIPTASE DOMAIN-CONTAINING PROTEIN"/>
    <property type="match status" value="1"/>
</dbReference>
<name>A0A8J2P443_9HEXA</name>
<organism evidence="2 3">
    <name type="scientific">Allacma fusca</name>
    <dbReference type="NCBI Taxonomy" id="39272"/>
    <lineage>
        <taxon>Eukaryota</taxon>
        <taxon>Metazoa</taxon>
        <taxon>Ecdysozoa</taxon>
        <taxon>Arthropoda</taxon>
        <taxon>Hexapoda</taxon>
        <taxon>Collembola</taxon>
        <taxon>Symphypleona</taxon>
        <taxon>Sminthuridae</taxon>
        <taxon>Allacma</taxon>
    </lineage>
</organism>
<evidence type="ECO:0000313" key="2">
    <source>
        <dbReference type="EMBL" id="CAG7724801.1"/>
    </source>
</evidence>
<comment type="caution">
    <text evidence="2">The sequence shown here is derived from an EMBL/GenBank/DDBJ whole genome shotgun (WGS) entry which is preliminary data.</text>
</comment>
<proteinExistence type="predicted"/>
<feature type="non-terminal residue" evidence="2">
    <location>
        <position position="1"/>
    </location>
</feature>
<reference evidence="2" key="1">
    <citation type="submission" date="2021-06" db="EMBL/GenBank/DDBJ databases">
        <authorList>
            <person name="Hodson N. C."/>
            <person name="Mongue J. A."/>
            <person name="Jaron S. K."/>
        </authorList>
    </citation>
    <scope>NUCLEOTIDE SEQUENCE</scope>
</reference>
<feature type="domain" description="Reverse transcriptase" evidence="1">
    <location>
        <begin position="2"/>
        <end position="111"/>
    </location>
</feature>